<dbReference type="GO" id="GO:0062129">
    <property type="term" value="C:chitin-based extracellular matrix"/>
    <property type="evidence" value="ECO:0007669"/>
    <property type="project" value="TreeGrafter"/>
</dbReference>
<dbReference type="AlphaFoldDB" id="A0A7M7L7V6"/>
<name>A0A7M7L7V6_VARDE</name>
<dbReference type="InterPro" id="IPR031311">
    <property type="entry name" value="CHIT_BIND_RR_consensus"/>
</dbReference>
<dbReference type="EnsemblMetazoa" id="XM_022817403">
    <property type="protein sequence ID" value="XP_022673138"/>
    <property type="gene ID" value="LOC111255433"/>
</dbReference>
<dbReference type="InterPro" id="IPR000618">
    <property type="entry name" value="Insect_cuticle"/>
</dbReference>
<dbReference type="RefSeq" id="XP_022673138.1">
    <property type="nucleotide sequence ID" value="XM_022817403.1"/>
</dbReference>
<protein>
    <recommendedName>
        <fullName evidence="6">Cuticle protein</fullName>
    </recommendedName>
</protein>
<evidence type="ECO:0000313" key="5">
    <source>
        <dbReference type="Proteomes" id="UP000594260"/>
    </source>
</evidence>
<dbReference type="GeneID" id="111255433"/>
<sequence length="416" mass="46124">MVIGWLAANARARSDDGFSSISRTEDSLGNYQFGYDITDWDTNRKRWEVADAYNNRKGGYSITDVDGKVRHLEYVADKSGFRAVVRTNEPGTAPGYHGDALYLRKGVKEIITSSQPALQLTGHVIKQKKLATVHALASAAPVPVAVDKPIIYQQPSLYDAVQPKPIVQPINVAKTVVGQLPLVRPAFQVYQTFQPMVHVAPKSIQLQKQIVQPFVQSVVHYKPLVYQQPIMRLVPVPKTVVYQQSLVQPAPKVNIETYQHVESLSTARQPKLIVPVSDVLAGPVMEPVVQKAAVAQRVTLKEKKIIVTPPPAYTGPRRRPQKLIEDPSQSYETPELPKLTPKRVPGYTPALEDFEDDYDSITAAPPLHRDRVTYSPDQRVLAISKFTPLYIKPGGITRKSGSFPPLAGPPSRRARA</sequence>
<dbReference type="InterPro" id="IPR050468">
    <property type="entry name" value="Cuticle_Struct_Prot"/>
</dbReference>
<proteinExistence type="predicted"/>
<dbReference type="PROSITE" id="PS00233">
    <property type="entry name" value="CHIT_BIND_RR_1"/>
    <property type="match status" value="1"/>
</dbReference>
<dbReference type="OrthoDB" id="6427684at2759"/>
<keyword evidence="1 2" id="KW-0193">Cuticle</keyword>
<evidence type="ECO:0000256" key="2">
    <source>
        <dbReference type="PROSITE-ProRule" id="PRU00497"/>
    </source>
</evidence>
<feature type="region of interest" description="Disordered" evidence="3">
    <location>
        <begin position="394"/>
        <end position="416"/>
    </location>
</feature>
<dbReference type="InParanoid" id="A0A7M7L7V6"/>
<dbReference type="PROSITE" id="PS51155">
    <property type="entry name" value="CHIT_BIND_RR_2"/>
    <property type="match status" value="1"/>
</dbReference>
<reference evidence="4" key="1">
    <citation type="submission" date="2021-01" db="UniProtKB">
        <authorList>
            <consortium name="EnsemblMetazoa"/>
        </authorList>
    </citation>
    <scope>IDENTIFICATION</scope>
</reference>
<evidence type="ECO:0000256" key="3">
    <source>
        <dbReference type="SAM" id="MobiDB-lite"/>
    </source>
</evidence>
<organism evidence="4 5">
    <name type="scientific">Varroa destructor</name>
    <name type="common">Honeybee mite</name>
    <dbReference type="NCBI Taxonomy" id="109461"/>
    <lineage>
        <taxon>Eukaryota</taxon>
        <taxon>Metazoa</taxon>
        <taxon>Ecdysozoa</taxon>
        <taxon>Arthropoda</taxon>
        <taxon>Chelicerata</taxon>
        <taxon>Arachnida</taxon>
        <taxon>Acari</taxon>
        <taxon>Parasitiformes</taxon>
        <taxon>Mesostigmata</taxon>
        <taxon>Gamasina</taxon>
        <taxon>Dermanyssoidea</taxon>
        <taxon>Varroidae</taxon>
        <taxon>Varroa</taxon>
    </lineage>
</organism>
<dbReference type="PANTHER" id="PTHR10380:SF173">
    <property type="entry name" value="CUTICULAR PROTEIN 47EF, ISOFORM C-RELATED"/>
    <property type="match status" value="1"/>
</dbReference>
<keyword evidence="5" id="KW-1185">Reference proteome</keyword>
<feature type="region of interest" description="Disordered" evidence="3">
    <location>
        <begin position="309"/>
        <end position="343"/>
    </location>
</feature>
<dbReference type="PANTHER" id="PTHR10380">
    <property type="entry name" value="CUTICLE PROTEIN"/>
    <property type="match status" value="1"/>
</dbReference>
<dbReference type="Proteomes" id="UP000594260">
    <property type="component" value="Unplaced"/>
</dbReference>
<evidence type="ECO:0000313" key="4">
    <source>
        <dbReference type="EnsemblMetazoa" id="XP_022673138"/>
    </source>
</evidence>
<dbReference type="KEGG" id="vde:111255433"/>
<dbReference type="GO" id="GO:0008010">
    <property type="term" value="F:structural constituent of chitin-based larval cuticle"/>
    <property type="evidence" value="ECO:0007669"/>
    <property type="project" value="TreeGrafter"/>
</dbReference>
<evidence type="ECO:0008006" key="6">
    <source>
        <dbReference type="Google" id="ProtNLM"/>
    </source>
</evidence>
<evidence type="ECO:0000256" key="1">
    <source>
        <dbReference type="ARBA" id="ARBA00022460"/>
    </source>
</evidence>
<dbReference type="PRINTS" id="PR00947">
    <property type="entry name" value="CUTICLE"/>
</dbReference>
<accession>A0A7M7L7V6</accession>
<dbReference type="Pfam" id="PF00379">
    <property type="entry name" value="Chitin_bind_4"/>
    <property type="match status" value="1"/>
</dbReference>